<evidence type="ECO:0000313" key="2">
    <source>
        <dbReference type="EMBL" id="CAA7047279.1"/>
    </source>
</evidence>
<accession>A0A6D2KBG3</accession>
<dbReference type="AlphaFoldDB" id="A0A6D2KBG3"/>
<gene>
    <name evidence="2" type="ORF">MERR_LOCUS34514</name>
    <name evidence="3" type="ORF">MERR_LOCUS36367</name>
    <name evidence="4" type="ORF">MERR_LOCUS47497</name>
</gene>
<dbReference type="EMBL" id="CACVBM020001371">
    <property type="protein sequence ID" value="CAA7047279.1"/>
    <property type="molecule type" value="Genomic_DNA"/>
</dbReference>
<feature type="region of interest" description="Disordered" evidence="1">
    <location>
        <begin position="1"/>
        <end position="35"/>
    </location>
</feature>
<reference evidence="3 5" key="1">
    <citation type="submission" date="2020-01" db="EMBL/GenBank/DDBJ databases">
        <authorList>
            <person name="Mishra B."/>
        </authorList>
    </citation>
    <scope>NUCLEOTIDE SEQUENCE [LARGE SCALE GENOMIC DNA]</scope>
</reference>
<dbReference type="EMBL" id="CACVBM020001407">
    <property type="protein sequence ID" value="CAA7049132.1"/>
    <property type="molecule type" value="Genomic_DNA"/>
</dbReference>
<name>A0A6D2KBG3_9BRAS</name>
<protein>
    <submittedName>
        <fullName evidence="3">Uncharacterized protein</fullName>
    </submittedName>
</protein>
<feature type="compositionally biased region" description="Polar residues" evidence="1">
    <location>
        <begin position="9"/>
        <end position="28"/>
    </location>
</feature>
<evidence type="ECO:0000313" key="4">
    <source>
        <dbReference type="EMBL" id="CAA7060261.1"/>
    </source>
</evidence>
<organism evidence="3 5">
    <name type="scientific">Microthlaspi erraticum</name>
    <dbReference type="NCBI Taxonomy" id="1685480"/>
    <lineage>
        <taxon>Eukaryota</taxon>
        <taxon>Viridiplantae</taxon>
        <taxon>Streptophyta</taxon>
        <taxon>Embryophyta</taxon>
        <taxon>Tracheophyta</taxon>
        <taxon>Spermatophyta</taxon>
        <taxon>Magnoliopsida</taxon>
        <taxon>eudicotyledons</taxon>
        <taxon>Gunneridae</taxon>
        <taxon>Pentapetalae</taxon>
        <taxon>rosids</taxon>
        <taxon>malvids</taxon>
        <taxon>Brassicales</taxon>
        <taxon>Brassicaceae</taxon>
        <taxon>Coluteocarpeae</taxon>
        <taxon>Microthlaspi</taxon>
    </lineage>
</organism>
<evidence type="ECO:0000256" key="1">
    <source>
        <dbReference type="SAM" id="MobiDB-lite"/>
    </source>
</evidence>
<evidence type="ECO:0000313" key="5">
    <source>
        <dbReference type="Proteomes" id="UP000467841"/>
    </source>
</evidence>
<evidence type="ECO:0000313" key="3">
    <source>
        <dbReference type="EMBL" id="CAA7049132.1"/>
    </source>
</evidence>
<proteinExistence type="predicted"/>
<dbReference type="EMBL" id="CACVBM020001828">
    <property type="protein sequence ID" value="CAA7060261.1"/>
    <property type="molecule type" value="Genomic_DNA"/>
</dbReference>
<sequence>METEDDNWGRSSSKLSEPGNQTFTTPNQKWEDASIKMDMEPPTALELKHGIQERCLPIYLHLIVGRNGGQQLHGSRQDNELVASAAATAHND</sequence>
<dbReference type="Proteomes" id="UP000467841">
    <property type="component" value="Unassembled WGS sequence"/>
</dbReference>
<keyword evidence="5" id="KW-1185">Reference proteome</keyword>